<dbReference type="EMBL" id="JBHSBU010000004">
    <property type="protein sequence ID" value="MFC4161938.1"/>
    <property type="molecule type" value="Genomic_DNA"/>
</dbReference>
<dbReference type="PANTHER" id="PTHR33209:SF1">
    <property type="entry name" value="PEPTIDASE S49 DOMAIN-CONTAINING PROTEIN"/>
    <property type="match status" value="1"/>
</dbReference>
<evidence type="ECO:0000259" key="5">
    <source>
        <dbReference type="Pfam" id="PF01343"/>
    </source>
</evidence>
<accession>A0ABV8MUM2</accession>
<reference evidence="7" key="1">
    <citation type="journal article" date="2019" name="Int. J. Syst. Evol. Microbiol.">
        <title>The Global Catalogue of Microorganisms (GCM) 10K type strain sequencing project: providing services to taxonomists for standard genome sequencing and annotation.</title>
        <authorList>
            <consortium name="The Broad Institute Genomics Platform"/>
            <consortium name="The Broad Institute Genome Sequencing Center for Infectious Disease"/>
            <person name="Wu L."/>
            <person name="Ma J."/>
        </authorList>
    </citation>
    <scope>NUCLEOTIDE SEQUENCE [LARGE SCALE GENOMIC DNA]</scope>
    <source>
        <strain evidence="7">LMG 29894</strain>
    </source>
</reference>
<comment type="similarity">
    <text evidence="1">Belongs to the peptidase S49 family.</text>
</comment>
<protein>
    <submittedName>
        <fullName evidence="6">S49 family peptidase</fullName>
        <ecNumber evidence="6">3.4.21.-</ecNumber>
    </submittedName>
</protein>
<dbReference type="Gene3D" id="6.20.330.10">
    <property type="match status" value="1"/>
</dbReference>
<dbReference type="GO" id="GO:0016787">
    <property type="term" value="F:hydrolase activity"/>
    <property type="evidence" value="ECO:0007669"/>
    <property type="project" value="UniProtKB-KW"/>
</dbReference>
<dbReference type="Pfam" id="PF01343">
    <property type="entry name" value="Peptidase_S49"/>
    <property type="match status" value="1"/>
</dbReference>
<dbReference type="Gene3D" id="3.90.226.10">
    <property type="entry name" value="2-enoyl-CoA Hydratase, Chain A, domain 1"/>
    <property type="match status" value="1"/>
</dbReference>
<evidence type="ECO:0000256" key="4">
    <source>
        <dbReference type="ARBA" id="ARBA00022825"/>
    </source>
</evidence>
<dbReference type="InterPro" id="IPR002142">
    <property type="entry name" value="Peptidase_S49"/>
</dbReference>
<comment type="caution">
    <text evidence="6">The sequence shown here is derived from an EMBL/GenBank/DDBJ whole genome shotgun (WGS) entry which is preliminary data.</text>
</comment>
<dbReference type="EC" id="3.4.21.-" evidence="6"/>
<evidence type="ECO:0000313" key="7">
    <source>
        <dbReference type="Proteomes" id="UP001595791"/>
    </source>
</evidence>
<name>A0ABV8MUM2_9NEIS</name>
<evidence type="ECO:0000313" key="6">
    <source>
        <dbReference type="EMBL" id="MFC4161938.1"/>
    </source>
</evidence>
<sequence>LADGSAWSARRPPDGLLTIPVEGVLVPRESNVNLCATQTSYESLRAQLVAGIDDPRVDALAMVCDSPGGAVTGCFELSADIAEARKIKPIHAIVYHSAFSACYSLASACTDITLSTSAGVGSIGVVMKHADFSQQLATEGVKVTTIYRGARKVDLAPESPLSEDALAVAEARIEHYYQMFVDTVASNRGLSADVVRATEAGLFFGEQAVAAGLADRVESQQQAINRLAAEIAGRRNKPTAAPARRATARAAAMAMATQL</sequence>
<proteinExistence type="inferred from homology"/>
<organism evidence="6 7">
    <name type="scientific">Chitinimonas lacunae</name>
    <dbReference type="NCBI Taxonomy" id="1963018"/>
    <lineage>
        <taxon>Bacteria</taxon>
        <taxon>Pseudomonadati</taxon>
        <taxon>Pseudomonadota</taxon>
        <taxon>Betaproteobacteria</taxon>
        <taxon>Neisseriales</taxon>
        <taxon>Chitinibacteraceae</taxon>
        <taxon>Chitinimonas</taxon>
    </lineage>
</organism>
<keyword evidence="4" id="KW-0720">Serine protease</keyword>
<feature type="non-terminal residue" evidence="6">
    <location>
        <position position="1"/>
    </location>
</feature>
<dbReference type="SUPFAM" id="SSF52096">
    <property type="entry name" value="ClpP/crotonase"/>
    <property type="match status" value="1"/>
</dbReference>
<dbReference type="InterPro" id="IPR033855">
    <property type="entry name" value="Protein_C"/>
</dbReference>
<dbReference type="Proteomes" id="UP001595791">
    <property type="component" value="Unassembled WGS sequence"/>
</dbReference>
<feature type="domain" description="Peptidase S49" evidence="5">
    <location>
        <begin position="84"/>
        <end position="230"/>
    </location>
</feature>
<evidence type="ECO:0000256" key="3">
    <source>
        <dbReference type="ARBA" id="ARBA00022801"/>
    </source>
</evidence>
<dbReference type="CDD" id="cd07022">
    <property type="entry name" value="S49_Sppa_36K_type"/>
    <property type="match status" value="1"/>
</dbReference>
<dbReference type="InterPro" id="IPR029045">
    <property type="entry name" value="ClpP/crotonase-like_dom_sf"/>
</dbReference>
<keyword evidence="3 6" id="KW-0378">Hydrolase</keyword>
<dbReference type="RefSeq" id="WP_378168625.1">
    <property type="nucleotide sequence ID" value="NZ_JBHSBU010000004.1"/>
</dbReference>
<keyword evidence="7" id="KW-1185">Reference proteome</keyword>
<dbReference type="PANTHER" id="PTHR33209">
    <property type="entry name" value="PROTEASE 4"/>
    <property type="match status" value="1"/>
</dbReference>
<gene>
    <name evidence="6" type="ORF">ACFOW7_21620</name>
</gene>
<keyword evidence="2" id="KW-0645">Protease</keyword>
<evidence type="ECO:0000256" key="1">
    <source>
        <dbReference type="ARBA" id="ARBA00008683"/>
    </source>
</evidence>
<evidence type="ECO:0000256" key="2">
    <source>
        <dbReference type="ARBA" id="ARBA00022670"/>
    </source>
</evidence>